<dbReference type="AlphaFoldDB" id="A0A9D1E331"/>
<reference evidence="1" key="2">
    <citation type="journal article" date="2021" name="PeerJ">
        <title>Extensive microbial diversity within the chicken gut microbiome revealed by metagenomics and culture.</title>
        <authorList>
            <person name="Gilroy R."/>
            <person name="Ravi A."/>
            <person name="Getino M."/>
            <person name="Pursley I."/>
            <person name="Horton D.L."/>
            <person name="Alikhan N.F."/>
            <person name="Baker D."/>
            <person name="Gharbi K."/>
            <person name="Hall N."/>
            <person name="Watson M."/>
            <person name="Adriaenssens E.M."/>
            <person name="Foster-Nyarko E."/>
            <person name="Jarju S."/>
            <person name="Secka A."/>
            <person name="Antonio M."/>
            <person name="Oren A."/>
            <person name="Chaudhuri R.R."/>
            <person name="La Ragione R."/>
            <person name="Hildebrand F."/>
            <person name="Pallen M.J."/>
        </authorList>
    </citation>
    <scope>NUCLEOTIDE SEQUENCE</scope>
    <source>
        <strain evidence="1">CHK121-14286</strain>
    </source>
</reference>
<evidence type="ECO:0000313" key="1">
    <source>
        <dbReference type="EMBL" id="HIR65470.1"/>
    </source>
</evidence>
<evidence type="ECO:0000313" key="2">
    <source>
        <dbReference type="Proteomes" id="UP000824200"/>
    </source>
</evidence>
<comment type="caution">
    <text evidence="1">The sequence shown here is derived from an EMBL/GenBank/DDBJ whole genome shotgun (WGS) entry which is preliminary data.</text>
</comment>
<dbReference type="EMBL" id="DVHL01000010">
    <property type="protein sequence ID" value="HIR65470.1"/>
    <property type="molecule type" value="Genomic_DNA"/>
</dbReference>
<dbReference type="Proteomes" id="UP000824200">
    <property type="component" value="Unassembled WGS sequence"/>
</dbReference>
<sequence>MMFSATRTNVSAEKILVNTSFDGEKGGFTPKKQQNVVVKRGSLHPACKSQQVFSTDKEVYSAFELPNQIVFFAWNGFSRITDGKEEKIGSLQFTRPVYLHCQKQNALILSQKGEYTAMYTEEGVSTICNVGMESLALCKERVVGVADNKVYFSDVDDFSSWNEITLPEKVCAVTQLQEDVLLFGKDVLRLNFGKDVADTTVETVCRNVGIPFAQTLCAVGNSVVYLTANGLMKFKNSSVTKLAEAFADNAEAQATVFGGKYVVCCNTEEQKGVLLETDCETGQSVVIGKADFVTANGDRLLFGMDGKVCTFGEEKADAFWQSYPQSFGNAAAKKHLRKLTVDAVGSVEVRLIGEIDKKVFRMQCKNPQTVHLQGTFHKLTLEILTFGNAVVHSVGVLAEIFRLGEV</sequence>
<gene>
    <name evidence="1" type="ORF">IAC95_01065</name>
</gene>
<organism evidence="1 2">
    <name type="scientific">Candidatus Fimimonas gallinarum</name>
    <dbReference type="NCBI Taxonomy" id="2840821"/>
    <lineage>
        <taxon>Bacteria</taxon>
        <taxon>Pseudomonadati</taxon>
        <taxon>Myxococcota</taxon>
        <taxon>Myxococcia</taxon>
        <taxon>Myxococcales</taxon>
        <taxon>Cystobacterineae</taxon>
        <taxon>Myxococcaceae</taxon>
        <taxon>Myxococcaceae incertae sedis</taxon>
        <taxon>Candidatus Fimimonas</taxon>
    </lineage>
</organism>
<accession>A0A9D1E331</accession>
<reference evidence="1" key="1">
    <citation type="submission" date="2020-10" db="EMBL/GenBank/DDBJ databases">
        <authorList>
            <person name="Gilroy R."/>
        </authorList>
    </citation>
    <scope>NUCLEOTIDE SEQUENCE</scope>
    <source>
        <strain evidence="1">CHK121-14286</strain>
    </source>
</reference>
<name>A0A9D1E331_9BACT</name>
<protein>
    <submittedName>
        <fullName evidence="1">Uncharacterized protein</fullName>
    </submittedName>
</protein>
<proteinExistence type="predicted"/>